<protein>
    <submittedName>
        <fullName evidence="2">Uncharacterized protein</fullName>
    </submittedName>
</protein>
<comment type="caution">
    <text evidence="2">The sequence shown here is derived from an EMBL/GenBank/DDBJ whole genome shotgun (WGS) entry which is preliminary data.</text>
</comment>
<gene>
    <name evidence="2" type="ORF">CYMTET_24723</name>
</gene>
<name>A0AAE0KZN8_9CHLO</name>
<organism evidence="2 3">
    <name type="scientific">Cymbomonas tetramitiformis</name>
    <dbReference type="NCBI Taxonomy" id="36881"/>
    <lineage>
        <taxon>Eukaryota</taxon>
        <taxon>Viridiplantae</taxon>
        <taxon>Chlorophyta</taxon>
        <taxon>Pyramimonadophyceae</taxon>
        <taxon>Pyramimonadales</taxon>
        <taxon>Pyramimonadaceae</taxon>
        <taxon>Cymbomonas</taxon>
    </lineage>
</organism>
<dbReference type="EMBL" id="LGRX02012905">
    <property type="protein sequence ID" value="KAK3266671.1"/>
    <property type="molecule type" value="Genomic_DNA"/>
</dbReference>
<feature type="region of interest" description="Disordered" evidence="1">
    <location>
        <begin position="141"/>
        <end position="192"/>
    </location>
</feature>
<proteinExistence type="predicted"/>
<reference evidence="2 3" key="1">
    <citation type="journal article" date="2015" name="Genome Biol. Evol.">
        <title>Comparative Genomics of a Bacterivorous Green Alga Reveals Evolutionary Causalities and Consequences of Phago-Mixotrophic Mode of Nutrition.</title>
        <authorList>
            <person name="Burns J.A."/>
            <person name="Paasch A."/>
            <person name="Narechania A."/>
            <person name="Kim E."/>
        </authorList>
    </citation>
    <scope>NUCLEOTIDE SEQUENCE [LARGE SCALE GENOMIC DNA]</scope>
    <source>
        <strain evidence="2 3">PLY_AMNH</strain>
    </source>
</reference>
<evidence type="ECO:0000256" key="1">
    <source>
        <dbReference type="SAM" id="MobiDB-lite"/>
    </source>
</evidence>
<sequence length="192" mass="20958">MTAVLDSVDSVEVAKIFDLELAYASYHYDVNCIAFTMFSVLLRGSALAVYHTAAKRYPFDGRALLLRLHSEVEGIRRSDKGAYMEETAYYAFRPKTVHPAVGDWVTGPGPYRNWEGQAAEPQQQASALFTFQAPYVLAPDLPDPLDQPAEVPPVDSLSTDDDEPSPALAMVAGLDEDDGGDVSWPAFAESPV</sequence>
<dbReference type="AlphaFoldDB" id="A0AAE0KZN8"/>
<accession>A0AAE0KZN8</accession>
<evidence type="ECO:0000313" key="2">
    <source>
        <dbReference type="EMBL" id="KAK3266671.1"/>
    </source>
</evidence>
<keyword evidence="3" id="KW-1185">Reference proteome</keyword>
<evidence type="ECO:0000313" key="3">
    <source>
        <dbReference type="Proteomes" id="UP001190700"/>
    </source>
</evidence>
<dbReference type="Proteomes" id="UP001190700">
    <property type="component" value="Unassembled WGS sequence"/>
</dbReference>